<name>A0A6J4VJM8_9BACT</name>
<reference evidence="4" key="1">
    <citation type="submission" date="2020-02" db="EMBL/GenBank/DDBJ databases">
        <authorList>
            <person name="Meier V. D."/>
        </authorList>
    </citation>
    <scope>NUCLEOTIDE SEQUENCE</scope>
    <source>
        <strain evidence="4">AVDCRST_MAG19</strain>
    </source>
</reference>
<proteinExistence type="predicted"/>
<dbReference type="InterPro" id="IPR052019">
    <property type="entry name" value="F420H2_bilvrd_red/Heme_oxyg"/>
</dbReference>
<feature type="domain" description="Pyridoxamine 5'-phosphate oxidase N-terminal" evidence="3">
    <location>
        <begin position="40"/>
        <end position="166"/>
    </location>
</feature>
<dbReference type="SUPFAM" id="SSF50475">
    <property type="entry name" value="FMN-binding split barrel"/>
    <property type="match status" value="1"/>
</dbReference>
<dbReference type="GO" id="GO:0016627">
    <property type="term" value="F:oxidoreductase activity, acting on the CH-CH group of donors"/>
    <property type="evidence" value="ECO:0007669"/>
    <property type="project" value="TreeGrafter"/>
</dbReference>
<keyword evidence="1" id="KW-0560">Oxidoreductase</keyword>
<dbReference type="Pfam" id="PF01243">
    <property type="entry name" value="PNPOx_N"/>
    <property type="match status" value="1"/>
</dbReference>
<organism evidence="4">
    <name type="scientific">uncultured Thermomicrobiales bacterium</name>
    <dbReference type="NCBI Taxonomy" id="1645740"/>
    <lineage>
        <taxon>Bacteria</taxon>
        <taxon>Pseudomonadati</taxon>
        <taxon>Thermomicrobiota</taxon>
        <taxon>Thermomicrobia</taxon>
        <taxon>Thermomicrobiales</taxon>
        <taxon>environmental samples</taxon>
    </lineage>
</organism>
<evidence type="ECO:0000259" key="3">
    <source>
        <dbReference type="Pfam" id="PF01243"/>
    </source>
</evidence>
<dbReference type="PANTHER" id="PTHR35176">
    <property type="entry name" value="HEME OXYGENASE HI_0854-RELATED"/>
    <property type="match status" value="1"/>
</dbReference>
<protein>
    <recommendedName>
        <fullName evidence="3">Pyridoxamine 5'-phosphate oxidase N-terminal domain-containing protein</fullName>
    </recommendedName>
</protein>
<feature type="region of interest" description="Disordered" evidence="2">
    <location>
        <begin position="1"/>
        <end position="21"/>
    </location>
</feature>
<evidence type="ECO:0000256" key="1">
    <source>
        <dbReference type="ARBA" id="ARBA00023002"/>
    </source>
</evidence>
<dbReference type="PANTHER" id="PTHR35176:SF6">
    <property type="entry name" value="HEME OXYGENASE HI_0854-RELATED"/>
    <property type="match status" value="1"/>
</dbReference>
<accession>A0A6J4VJM8</accession>
<dbReference type="Gene3D" id="2.30.110.10">
    <property type="entry name" value="Electron Transport, Fmn-binding Protein, Chain A"/>
    <property type="match status" value="1"/>
</dbReference>
<dbReference type="GO" id="GO:0070967">
    <property type="term" value="F:coenzyme F420 binding"/>
    <property type="evidence" value="ECO:0007669"/>
    <property type="project" value="TreeGrafter"/>
</dbReference>
<evidence type="ECO:0000313" key="4">
    <source>
        <dbReference type="EMBL" id="CAA9577830.1"/>
    </source>
</evidence>
<dbReference type="AlphaFoldDB" id="A0A6J4VJM8"/>
<dbReference type="GO" id="GO:0005829">
    <property type="term" value="C:cytosol"/>
    <property type="evidence" value="ECO:0007669"/>
    <property type="project" value="TreeGrafter"/>
</dbReference>
<evidence type="ECO:0000256" key="2">
    <source>
        <dbReference type="SAM" id="MobiDB-lite"/>
    </source>
</evidence>
<gene>
    <name evidence="4" type="ORF">AVDCRST_MAG19-3579</name>
</gene>
<dbReference type="InterPro" id="IPR011576">
    <property type="entry name" value="Pyridox_Oxase_N"/>
</dbReference>
<sequence>MGKQEVGLATEQRPGTARHEAGRSCVTYEEIVEIMNNDPVVQKLLRAPIPARIAYVARDGSPRVVPVSYLWNGAGFVFASPPDWPKITALSANPRVALTVDTTDFPPYILLARGVATIAFDTGLPDEYIEASRRIVGEDRMAEWEAGVRAEDRNMALVTITPTWIKVIDFETRFPGPGGQPTES</sequence>
<dbReference type="InterPro" id="IPR012349">
    <property type="entry name" value="Split_barrel_FMN-bd"/>
</dbReference>
<dbReference type="EMBL" id="CADCWL010000200">
    <property type="protein sequence ID" value="CAA9577830.1"/>
    <property type="molecule type" value="Genomic_DNA"/>
</dbReference>